<feature type="transmembrane region" description="Helical" evidence="5">
    <location>
        <begin position="12"/>
        <end position="33"/>
    </location>
</feature>
<sequence>MTAAVDRKAPNPLARGTVLASAALTIMAPAIIAPSLPTMDSLMIAVSAPVSGMIADRVGRRPLLVSGPSRVGAGHIRLRA</sequence>
<evidence type="ECO:0000313" key="6">
    <source>
        <dbReference type="EMBL" id="MBB4934749.1"/>
    </source>
</evidence>
<dbReference type="PROSITE" id="PS00216">
    <property type="entry name" value="SUGAR_TRANSPORT_1"/>
    <property type="match status" value="1"/>
</dbReference>
<keyword evidence="2 5" id="KW-0812">Transmembrane</keyword>
<dbReference type="RefSeq" id="WP_221446345.1">
    <property type="nucleotide sequence ID" value="NZ_JACHJT010000002.1"/>
</dbReference>
<dbReference type="InterPro" id="IPR005829">
    <property type="entry name" value="Sugar_transporter_CS"/>
</dbReference>
<evidence type="ECO:0000256" key="2">
    <source>
        <dbReference type="ARBA" id="ARBA00022692"/>
    </source>
</evidence>
<comment type="subcellular location">
    <subcellularLocation>
        <location evidence="1">Membrane</location>
        <topology evidence="1">Multi-pass membrane protein</topology>
    </subcellularLocation>
</comment>
<evidence type="ECO:0000256" key="5">
    <source>
        <dbReference type="SAM" id="Phobius"/>
    </source>
</evidence>
<organism evidence="6 7">
    <name type="scientific">Lipingzhangella halophila</name>
    <dbReference type="NCBI Taxonomy" id="1783352"/>
    <lineage>
        <taxon>Bacteria</taxon>
        <taxon>Bacillati</taxon>
        <taxon>Actinomycetota</taxon>
        <taxon>Actinomycetes</taxon>
        <taxon>Streptosporangiales</taxon>
        <taxon>Nocardiopsidaceae</taxon>
        <taxon>Lipingzhangella</taxon>
    </lineage>
</organism>
<dbReference type="EMBL" id="JACHJT010000002">
    <property type="protein sequence ID" value="MBB4934749.1"/>
    <property type="molecule type" value="Genomic_DNA"/>
</dbReference>
<dbReference type="SUPFAM" id="SSF103473">
    <property type="entry name" value="MFS general substrate transporter"/>
    <property type="match status" value="1"/>
</dbReference>
<dbReference type="GO" id="GO:0022857">
    <property type="term" value="F:transmembrane transporter activity"/>
    <property type="evidence" value="ECO:0007669"/>
    <property type="project" value="InterPro"/>
</dbReference>
<gene>
    <name evidence="6" type="ORF">F4561_005643</name>
</gene>
<reference evidence="6 7" key="1">
    <citation type="submission" date="2020-08" db="EMBL/GenBank/DDBJ databases">
        <title>Sequencing the genomes of 1000 actinobacteria strains.</title>
        <authorList>
            <person name="Klenk H.-P."/>
        </authorList>
    </citation>
    <scope>NUCLEOTIDE SEQUENCE [LARGE SCALE GENOMIC DNA]</scope>
    <source>
        <strain evidence="6 7">DSM 102030</strain>
    </source>
</reference>
<dbReference type="GO" id="GO:0016020">
    <property type="term" value="C:membrane"/>
    <property type="evidence" value="ECO:0007669"/>
    <property type="project" value="UniProtKB-SubCell"/>
</dbReference>
<keyword evidence="3 5" id="KW-1133">Transmembrane helix</keyword>
<comment type="caution">
    <text evidence="6">The sequence shown here is derived from an EMBL/GenBank/DDBJ whole genome shotgun (WGS) entry which is preliminary data.</text>
</comment>
<keyword evidence="4 5" id="KW-0472">Membrane</keyword>
<dbReference type="AlphaFoldDB" id="A0A7W7RMK0"/>
<evidence type="ECO:0000256" key="4">
    <source>
        <dbReference type="ARBA" id="ARBA00023136"/>
    </source>
</evidence>
<protein>
    <submittedName>
        <fullName evidence="6">MFS family permease</fullName>
    </submittedName>
</protein>
<evidence type="ECO:0000256" key="3">
    <source>
        <dbReference type="ARBA" id="ARBA00022989"/>
    </source>
</evidence>
<name>A0A7W7RMK0_9ACTN</name>
<evidence type="ECO:0000313" key="7">
    <source>
        <dbReference type="Proteomes" id="UP000523007"/>
    </source>
</evidence>
<proteinExistence type="predicted"/>
<keyword evidence="7" id="KW-1185">Reference proteome</keyword>
<dbReference type="InterPro" id="IPR036259">
    <property type="entry name" value="MFS_trans_sf"/>
</dbReference>
<evidence type="ECO:0000256" key="1">
    <source>
        <dbReference type="ARBA" id="ARBA00004141"/>
    </source>
</evidence>
<dbReference type="Proteomes" id="UP000523007">
    <property type="component" value="Unassembled WGS sequence"/>
</dbReference>
<accession>A0A7W7RMK0</accession>